<organism evidence="4 5">
    <name type="scientific">Limulus polyphemus</name>
    <name type="common">Atlantic horseshoe crab</name>
    <dbReference type="NCBI Taxonomy" id="6850"/>
    <lineage>
        <taxon>Eukaryota</taxon>
        <taxon>Metazoa</taxon>
        <taxon>Ecdysozoa</taxon>
        <taxon>Arthropoda</taxon>
        <taxon>Chelicerata</taxon>
        <taxon>Merostomata</taxon>
        <taxon>Xiphosura</taxon>
        <taxon>Limulidae</taxon>
        <taxon>Limulus</taxon>
    </lineage>
</organism>
<evidence type="ECO:0000256" key="2">
    <source>
        <dbReference type="ARBA" id="ARBA00023157"/>
    </source>
</evidence>
<feature type="non-terminal residue" evidence="5">
    <location>
        <position position="1"/>
    </location>
</feature>
<evidence type="ECO:0000313" key="4">
    <source>
        <dbReference type="Proteomes" id="UP000694941"/>
    </source>
</evidence>
<gene>
    <name evidence="5" type="primary">LOC111089714</name>
</gene>
<sequence>EPITIERHGPKFLVEPLNLIEFSNDTGGSAHCATNGYPSPRIQWITENGEDVTHVPGLRHVLPNGTLYFPPFPPESYRQDIHGILYRCTARNLIGTILSTMVSMRAVVNHFYEAQVYDEFVIRGNTGVLRCHLPRVLKDYVTVTSWIKDSTTRIISTAKIGGRYSVFPNGVLHIRNVGTSDAYSSYQCETRNRLTGELKISSSGGRLIIKEPHANVTPRLTDSVPMVTVKEGDPVELACAVQAFPIPEYKWFKDYRGTYKPVVVENHIRQLSGSLIFDKVSSADGGKFLCSVVSDVGEAKSETTLIVTAQLDVRLIPQNQTVDIGTKAIFNCSVSGYPVTNITWMKDGRILPLSQKRFIRSSKSVLEIPDVDKEDQGMYQCFVQNIFEAVQASSELRLG</sequence>
<accession>A0ABM1TR91</accession>
<dbReference type="SMART" id="SM00409">
    <property type="entry name" value="IG"/>
    <property type="match status" value="3"/>
</dbReference>
<keyword evidence="2" id="KW-1015">Disulfide bond</keyword>
<feature type="domain" description="Ig-like" evidence="3">
    <location>
        <begin position="10"/>
        <end position="109"/>
    </location>
</feature>
<feature type="non-terminal residue" evidence="5">
    <location>
        <position position="399"/>
    </location>
</feature>
<feature type="domain" description="Ig-like" evidence="3">
    <location>
        <begin position="311"/>
        <end position="397"/>
    </location>
</feature>
<keyword evidence="4" id="KW-1185">Reference proteome</keyword>
<dbReference type="InterPro" id="IPR013098">
    <property type="entry name" value="Ig_I-set"/>
</dbReference>
<proteinExistence type="predicted"/>
<dbReference type="PANTHER" id="PTHR44170">
    <property type="entry name" value="PROTEIN SIDEKICK"/>
    <property type="match status" value="1"/>
</dbReference>
<dbReference type="Pfam" id="PF07679">
    <property type="entry name" value="I-set"/>
    <property type="match status" value="2"/>
</dbReference>
<evidence type="ECO:0000256" key="1">
    <source>
        <dbReference type="ARBA" id="ARBA00022737"/>
    </source>
</evidence>
<dbReference type="Gene3D" id="2.60.40.10">
    <property type="entry name" value="Immunoglobulins"/>
    <property type="match status" value="4"/>
</dbReference>
<evidence type="ECO:0000259" key="3">
    <source>
        <dbReference type="PROSITE" id="PS50835"/>
    </source>
</evidence>
<dbReference type="PANTHER" id="PTHR44170:SF6">
    <property type="entry name" value="CONTACTIN"/>
    <property type="match status" value="1"/>
</dbReference>
<reference evidence="5" key="1">
    <citation type="submission" date="2025-08" db="UniProtKB">
        <authorList>
            <consortium name="RefSeq"/>
        </authorList>
    </citation>
    <scope>IDENTIFICATION</scope>
    <source>
        <tissue evidence="5">Muscle</tissue>
    </source>
</reference>
<dbReference type="Proteomes" id="UP000694941">
    <property type="component" value="Unplaced"/>
</dbReference>
<feature type="domain" description="Ig-like" evidence="3">
    <location>
        <begin position="218"/>
        <end position="308"/>
    </location>
</feature>
<dbReference type="GeneID" id="111089714"/>
<dbReference type="InterPro" id="IPR007110">
    <property type="entry name" value="Ig-like_dom"/>
</dbReference>
<dbReference type="InterPro" id="IPR003598">
    <property type="entry name" value="Ig_sub2"/>
</dbReference>
<dbReference type="InterPro" id="IPR003599">
    <property type="entry name" value="Ig_sub"/>
</dbReference>
<protein>
    <submittedName>
        <fullName evidence="5">Down syndrome cell adhesion molecule-like protein Dscam2</fullName>
    </submittedName>
</protein>
<dbReference type="SUPFAM" id="SSF48726">
    <property type="entry name" value="Immunoglobulin"/>
    <property type="match status" value="4"/>
</dbReference>
<dbReference type="InterPro" id="IPR013783">
    <property type="entry name" value="Ig-like_fold"/>
</dbReference>
<dbReference type="InterPro" id="IPR036179">
    <property type="entry name" value="Ig-like_dom_sf"/>
</dbReference>
<dbReference type="SMART" id="SM00408">
    <property type="entry name" value="IGc2"/>
    <property type="match status" value="2"/>
</dbReference>
<name>A0ABM1TR91_LIMPO</name>
<dbReference type="CDD" id="cd00096">
    <property type="entry name" value="Ig"/>
    <property type="match status" value="1"/>
</dbReference>
<dbReference type="RefSeq" id="XP_022258397.1">
    <property type="nucleotide sequence ID" value="XM_022402689.1"/>
</dbReference>
<keyword evidence="1" id="KW-0677">Repeat</keyword>
<dbReference type="PROSITE" id="PS50835">
    <property type="entry name" value="IG_LIKE"/>
    <property type="match status" value="3"/>
</dbReference>
<evidence type="ECO:0000313" key="5">
    <source>
        <dbReference type="RefSeq" id="XP_022258397.1"/>
    </source>
</evidence>